<dbReference type="GO" id="GO:0005737">
    <property type="term" value="C:cytoplasm"/>
    <property type="evidence" value="ECO:0007669"/>
    <property type="project" value="UniProtKB-ARBA"/>
</dbReference>
<dbReference type="InterPro" id="IPR035999">
    <property type="entry name" value="Sec7_dom_sf"/>
</dbReference>
<reference evidence="4" key="1">
    <citation type="submission" date="2023-07" db="EMBL/GenBank/DDBJ databases">
        <title>A draft genome of Kazachstania heterogenica Y-27499.</title>
        <authorList>
            <person name="Donic C."/>
            <person name="Kralova J.S."/>
            <person name="Fidel L."/>
            <person name="Ben-Dor S."/>
            <person name="Jung S."/>
        </authorList>
    </citation>
    <scope>NUCLEOTIDE SEQUENCE [LARGE SCALE GENOMIC DNA]</scope>
    <source>
        <strain evidence="4">Y27499</strain>
    </source>
</reference>
<dbReference type="GO" id="GO:0016192">
    <property type="term" value="P:vesicle-mediated transport"/>
    <property type="evidence" value="ECO:0007669"/>
    <property type="project" value="UniProtKB-ARBA"/>
</dbReference>
<dbReference type="PROSITE" id="PS50190">
    <property type="entry name" value="SEC7"/>
    <property type="match status" value="1"/>
</dbReference>
<evidence type="ECO:0000259" key="2">
    <source>
        <dbReference type="PROSITE" id="PS50190"/>
    </source>
</evidence>
<proteinExistence type="predicted"/>
<dbReference type="InterPro" id="IPR023394">
    <property type="entry name" value="Sec7_C_sf"/>
</dbReference>
<dbReference type="SMART" id="SM00222">
    <property type="entry name" value="Sec7"/>
    <property type="match status" value="1"/>
</dbReference>
<feature type="region of interest" description="Disordered" evidence="1">
    <location>
        <begin position="58"/>
        <end position="78"/>
    </location>
</feature>
<evidence type="ECO:0000313" key="3">
    <source>
        <dbReference type="EMBL" id="KAK5781039.1"/>
    </source>
</evidence>
<name>A0AAN7W4J0_9SACH</name>
<dbReference type="CDD" id="cd00171">
    <property type="entry name" value="Sec7"/>
    <property type="match status" value="1"/>
</dbReference>
<dbReference type="Gene3D" id="1.10.220.20">
    <property type="match status" value="1"/>
</dbReference>
<feature type="compositionally biased region" description="Basic and acidic residues" evidence="1">
    <location>
        <begin position="68"/>
        <end position="77"/>
    </location>
</feature>
<dbReference type="GO" id="GO:0012505">
    <property type="term" value="C:endomembrane system"/>
    <property type="evidence" value="ECO:0007669"/>
    <property type="project" value="UniProtKB-ARBA"/>
</dbReference>
<dbReference type="SUPFAM" id="SSF48425">
    <property type="entry name" value="Sec7 domain"/>
    <property type="match status" value="1"/>
</dbReference>
<dbReference type="PANTHER" id="PTHR10663">
    <property type="entry name" value="GUANYL-NUCLEOTIDE EXCHANGE FACTOR"/>
    <property type="match status" value="1"/>
</dbReference>
<evidence type="ECO:0000256" key="1">
    <source>
        <dbReference type="SAM" id="MobiDB-lite"/>
    </source>
</evidence>
<dbReference type="InterPro" id="IPR000904">
    <property type="entry name" value="Sec7_dom"/>
</dbReference>
<evidence type="ECO:0000313" key="4">
    <source>
        <dbReference type="Proteomes" id="UP001306508"/>
    </source>
</evidence>
<dbReference type="Pfam" id="PF01369">
    <property type="entry name" value="Sec7"/>
    <property type="match status" value="1"/>
</dbReference>
<dbReference type="GO" id="GO:0032012">
    <property type="term" value="P:regulation of ARF protein signal transduction"/>
    <property type="evidence" value="ECO:0007669"/>
    <property type="project" value="InterPro"/>
</dbReference>
<sequence>MSDLSGTCLGEDPVAILLKECLKLIIAIRYHNNTIKQQTSSDYPLILGGNNEYFKDFDEDEEDEDYDNDNRGEEKNKIRNNSSNLSDIVNLKNILSGLTSIYSIDSLTLLNPFLNVLTLKKSKNEHIKRLTLESLNKIFTLQLINLNCINYVQAYRKTVSILIDLDPHFSNNQDTKDLIEIEIITLLQCIISTSCGNCLSDSLVYESLKKVLLIVCRRKLSDKLKVRAEYVLKRMTVHVFTKLKFMNLSAINNKYIDDEHIKKYFVFKKANDSSEFDLQEEKEEQLINKKNHENNSSDYSEVNVTPNYSLPVIIQYLELLLSLISLENKSEYTARTQVVGLELINTMVELVGRLFLKHPKLLNMISDSVFKSIALIMETNVDNILLMDKVLTVYTSIILALGWFLPRQIELTLPRLFEKLQNSSSLHFQRIIIEKLSLLWVRDPSLFINFFVKYDCSFEYHDLSVKFLTVMMNMTNPEKDLTISTFGLDALTTFVDYVYNQITKVDEFQFDDAPQSIILKEWSRKAEFINCMKMFNEKPRDGIKLLIDSKFIPNNKGKEVAKFLFENDSRLNKKQLGLLLCKPEETELLGEFMSLFNFNSFRVDEALRVLLTKFRLPGESQQIERILEAFSKRYVGCQQYVENIYSEEEENLAQVQADADSVFILSYSIIMLNTDIHNPQVKEHMSFEEYCSNLKGCYNNGNNYPQWFLEKIYASIQDKEIVMPEEHHGNEKWFDDVWNNVISSNTVITEIPKIHLDDINCFTSIEEIQFEMKLFENVGIPLIKKIFDLLVLTKDDNTISLLIDLVEKCYKICKFFKLKNMFNELVANLATMTTLLPDDLNLKNNGNSKDIVNKELGEIYPVIDIVDKEEGTIITISPHSIELGESFKAQMCSVLYFNIFGHNKITNFLNEENWNNLIKILLVMFQDRMIINNVKMGTFYPEYDIIEQNNLSKIPHLPKADYVIDDINFKSNRGLLSSFASYLKGNDEPSEDDIKKAIKCNDCIKMINFKKYIWANDTIVTPKNIIDLFNRHILMERNVTNFKYFEERIICIIELSINLMLQYDWIGEIGYKLFNKLSALYEIENLSKSYYRRLMVYKVLVISLLNEEKLLSKLVEKEIIVSNEIFTIDYFNETLDGQYIVKVIMFSIDKNNPTAWKFLNYLIVSNVDKTNYEGKNLIKSINDYISNSENITSINITQVIDIMKQLIKYRIDIIDILFQILNGEINFVPPIEVQSIVSLIQLVLRQILDQIEDFHGNNEEDDNFQYSSVLLRLGKNLKSDKSLLKEYDDRTIKIIIDHSMLQIIGDIGNEGQKLFNLEVLKLCKDIFLYYFNGVDIEYEDKFKQIQDQLS</sequence>
<feature type="compositionally biased region" description="Acidic residues" evidence="1">
    <location>
        <begin position="58"/>
        <end position="67"/>
    </location>
</feature>
<dbReference type="PANTHER" id="PTHR10663:SF388">
    <property type="entry name" value="GOLGI-SPECIFIC BREFELDIN A-RESISTANCE GUANINE NUCLEOTIDE EXCHANGE FACTOR 1"/>
    <property type="match status" value="1"/>
</dbReference>
<dbReference type="Proteomes" id="UP001306508">
    <property type="component" value="Unassembled WGS sequence"/>
</dbReference>
<keyword evidence="4" id="KW-1185">Reference proteome</keyword>
<dbReference type="GO" id="GO:0005085">
    <property type="term" value="F:guanyl-nucleotide exchange factor activity"/>
    <property type="evidence" value="ECO:0007669"/>
    <property type="project" value="InterPro"/>
</dbReference>
<accession>A0AAN7W4J0</accession>
<feature type="domain" description="SEC7" evidence="2">
    <location>
        <begin position="517"/>
        <end position="719"/>
    </location>
</feature>
<organism evidence="3 4">
    <name type="scientific">Arxiozyma heterogenica</name>
    <dbReference type="NCBI Taxonomy" id="278026"/>
    <lineage>
        <taxon>Eukaryota</taxon>
        <taxon>Fungi</taxon>
        <taxon>Dikarya</taxon>
        <taxon>Ascomycota</taxon>
        <taxon>Saccharomycotina</taxon>
        <taxon>Saccharomycetes</taxon>
        <taxon>Saccharomycetales</taxon>
        <taxon>Saccharomycetaceae</taxon>
        <taxon>Arxiozyma</taxon>
    </lineage>
</organism>
<dbReference type="Gene3D" id="1.10.1000.11">
    <property type="entry name" value="Arf Nucleotide-binding Site Opener,domain 2"/>
    <property type="match status" value="1"/>
</dbReference>
<comment type="caution">
    <text evidence="3">The sequence shown here is derived from an EMBL/GenBank/DDBJ whole genome shotgun (WGS) entry which is preliminary data.</text>
</comment>
<protein>
    <recommendedName>
        <fullName evidence="2">SEC7 domain-containing protein</fullName>
    </recommendedName>
</protein>
<dbReference type="EMBL" id="JAWIZZ010000038">
    <property type="protein sequence ID" value="KAK5781039.1"/>
    <property type="molecule type" value="Genomic_DNA"/>
</dbReference>
<gene>
    <name evidence="3" type="ORF">RI543_001427</name>
</gene>